<keyword evidence="2" id="KW-1185">Reference proteome</keyword>
<reference evidence="1 2" key="1">
    <citation type="journal article" date="2019" name="Proc. Natl. Acad. Sci. U.S.A.">
        <title>Regulatory changes in pterin and carotenoid genes underlie balanced color polymorphisms in the wall lizard.</title>
        <authorList>
            <person name="Andrade P."/>
            <person name="Pinho C."/>
            <person name="Perez I de Lanuza G."/>
            <person name="Afonso S."/>
            <person name="Brejcha J."/>
            <person name="Rubin C.J."/>
            <person name="Wallerman O."/>
            <person name="Pereira P."/>
            <person name="Sabatino S.J."/>
            <person name="Bellati A."/>
            <person name="Pellitteri-Rosa D."/>
            <person name="Bosakova Z."/>
            <person name="Bunikis I."/>
            <person name="Carretero M.A."/>
            <person name="Feiner N."/>
            <person name="Marsik P."/>
            <person name="Pauperio F."/>
            <person name="Salvi D."/>
            <person name="Soler L."/>
            <person name="While G.M."/>
            <person name="Uller T."/>
            <person name="Font E."/>
            <person name="Andersson L."/>
            <person name="Carneiro M."/>
        </authorList>
    </citation>
    <scope>NUCLEOTIDE SEQUENCE</scope>
</reference>
<organism evidence="1 2">
    <name type="scientific">Podarcis muralis</name>
    <name type="common">Wall lizard</name>
    <name type="synonym">Lacerta muralis</name>
    <dbReference type="NCBI Taxonomy" id="64176"/>
    <lineage>
        <taxon>Eukaryota</taxon>
        <taxon>Metazoa</taxon>
        <taxon>Chordata</taxon>
        <taxon>Craniata</taxon>
        <taxon>Vertebrata</taxon>
        <taxon>Euteleostomi</taxon>
        <taxon>Lepidosauria</taxon>
        <taxon>Squamata</taxon>
        <taxon>Bifurcata</taxon>
        <taxon>Unidentata</taxon>
        <taxon>Episquamata</taxon>
        <taxon>Laterata</taxon>
        <taxon>Lacertibaenia</taxon>
        <taxon>Lacertidae</taxon>
        <taxon>Podarcis</taxon>
    </lineage>
</organism>
<dbReference type="AlphaFoldDB" id="A0A670I3U4"/>
<dbReference type="Proteomes" id="UP000472272">
    <property type="component" value="Chromosome 4"/>
</dbReference>
<dbReference type="PANTHER" id="PTHR33504:SF1">
    <property type="entry name" value="FAMILY WITH SEQUENCE SIMILARITY 90, MEMBER A1B"/>
    <property type="match status" value="1"/>
</dbReference>
<protein>
    <submittedName>
        <fullName evidence="1">Uncharacterized protein</fullName>
    </submittedName>
</protein>
<reference evidence="1" key="2">
    <citation type="submission" date="2025-08" db="UniProtKB">
        <authorList>
            <consortium name="Ensembl"/>
        </authorList>
    </citation>
    <scope>IDENTIFICATION</scope>
</reference>
<sequence>MTKLGAFELLGWQYCITHDILKRVCPLEAELLKDPTLTCRVRFRLAGSDFPPFVVFKIFCKSRDQNTHYITGKSVITATSEAAVDACKLMGYRTYYNQILQDELQHKKYGITEELDVATIRDHVQYSNLMDEVPAYYGGRHNCWRRLSLHDFPRSMIVYDIMDYAQSGKLSSRLRMELPFLLLRPQNEETCLLLVKSNTLMCCDTQFEKL</sequence>
<dbReference type="Ensembl" id="ENSPMRT00000006963.1">
    <property type="protein sequence ID" value="ENSPMRP00000006534.1"/>
    <property type="gene ID" value="ENSPMRG00000004411.1"/>
</dbReference>
<dbReference type="OMA" id="CITYEIM"/>
<reference evidence="1" key="3">
    <citation type="submission" date="2025-09" db="UniProtKB">
        <authorList>
            <consortium name="Ensembl"/>
        </authorList>
    </citation>
    <scope>IDENTIFICATION</scope>
</reference>
<accession>A0A670I3U4</accession>
<dbReference type="GeneTree" id="ENSGT00940000167353"/>
<name>A0A670I3U4_PODMU</name>
<evidence type="ECO:0000313" key="2">
    <source>
        <dbReference type="Proteomes" id="UP000472272"/>
    </source>
</evidence>
<evidence type="ECO:0000313" key="1">
    <source>
        <dbReference type="Ensembl" id="ENSPMRP00000006534.1"/>
    </source>
</evidence>
<dbReference type="PANTHER" id="PTHR33504">
    <property type="entry name" value="NADH DEHYDROGENASE (UBIQUINONE) 1 BETA SUBCOMPLEX, 4"/>
    <property type="match status" value="1"/>
</dbReference>
<proteinExistence type="predicted"/>